<dbReference type="RefSeq" id="XP_075076501.1">
    <property type="nucleotide sequence ID" value="XM_075220400.1"/>
</dbReference>
<proteinExistence type="predicted"/>
<gene>
    <name evidence="2" type="primary">LOC142163146</name>
</gene>
<sequence>MGSTETPDNSSSTTRVTAPAASLKADSGLQKGWARNNDMVFSWLLNSLSKEIAESVLCSQGAKDLWSDLEDRFGQTNGAKLFQLQRELSGVVQVNTSVSTYFTKMKSLWDELGALNTFFACVCDCKCGAKDKSHKAHQDERLLQFLMGLNDTFIGAANNNQATNFKRFKDNRGQNGFFNSKKATGICAYCKKPCHTIDQCYRIYGFPTDFKFTNQGKFQGKGQVQASNVFSSNEESVQICNTAENVQSLTQENVAELLQLLQRVKLGQQSASTSEPSANMSCAGMIKFFDSYACFIQINSNSWILDSGATKHMCFNKEFFIHYKALPKPLMVKLPNSYRVKVTHLGSVSLFPNMGPSLKSPMEIGKEEGGLYILRTSHSAIASRNLSKSSSFSVSKRNAHSNVVFNSCFVFSDPNVKEKLWHYRLGHLPLRNMKKISSDYVHSCSSFSSPCAICPMARQSKLPFPTSSISIKNTFEMIHVDTSSLSSNPTLPTTKFHPTHVPISELKPVAPSSHASNTPLTSPVSSLPTASSMLSHLPTTHLTSDYTLETSSSSHSPIPMFPSFGTEPHLENLIRKSSRPHNPPAYLKDYICNALHLTNVSTSWFLTPEALHSGWQDAMAKEIEALELNKTWDVIELPPGKKALPCKWVYKIKQHSDGSVERLKARLVVRGDIQKEGIDFNKTYSPVVKMTTIRCILAAAVKRDGDSIN</sequence>
<organism evidence="1 2">
    <name type="scientific">Nicotiana tabacum</name>
    <name type="common">Common tobacco</name>
    <dbReference type="NCBI Taxonomy" id="4097"/>
    <lineage>
        <taxon>Eukaryota</taxon>
        <taxon>Viridiplantae</taxon>
        <taxon>Streptophyta</taxon>
        <taxon>Embryophyta</taxon>
        <taxon>Tracheophyta</taxon>
        <taxon>Spermatophyta</taxon>
        <taxon>Magnoliopsida</taxon>
        <taxon>eudicotyledons</taxon>
        <taxon>Gunneridae</taxon>
        <taxon>Pentapetalae</taxon>
        <taxon>asterids</taxon>
        <taxon>lamiids</taxon>
        <taxon>Solanales</taxon>
        <taxon>Solanaceae</taxon>
        <taxon>Nicotianoideae</taxon>
        <taxon>Nicotianeae</taxon>
        <taxon>Nicotiana</taxon>
    </lineage>
</organism>
<reference evidence="2" key="2">
    <citation type="submission" date="2025-08" db="UniProtKB">
        <authorList>
            <consortium name="RefSeq"/>
        </authorList>
    </citation>
    <scope>IDENTIFICATION</scope>
    <source>
        <tissue evidence="2">Leaf</tissue>
    </source>
</reference>
<accession>A0AC58RUU7</accession>
<protein>
    <submittedName>
        <fullName evidence="2">Uncharacterized protein LOC142163146</fullName>
    </submittedName>
</protein>
<keyword evidence="1" id="KW-1185">Reference proteome</keyword>
<evidence type="ECO:0000313" key="1">
    <source>
        <dbReference type="Proteomes" id="UP000790787"/>
    </source>
</evidence>
<dbReference type="Proteomes" id="UP000790787">
    <property type="component" value="Chromosome 8"/>
</dbReference>
<evidence type="ECO:0000313" key="2">
    <source>
        <dbReference type="RefSeq" id="XP_075076501.1"/>
    </source>
</evidence>
<reference evidence="1" key="1">
    <citation type="journal article" date="2014" name="Nat. Commun.">
        <title>The tobacco genome sequence and its comparison with those of tomato and potato.</title>
        <authorList>
            <person name="Sierro N."/>
            <person name="Battey J.N."/>
            <person name="Ouadi S."/>
            <person name="Bakaher N."/>
            <person name="Bovet L."/>
            <person name="Willig A."/>
            <person name="Goepfert S."/>
            <person name="Peitsch M.C."/>
            <person name="Ivanov N.V."/>
        </authorList>
    </citation>
    <scope>NUCLEOTIDE SEQUENCE [LARGE SCALE GENOMIC DNA]</scope>
</reference>
<name>A0AC58RUU7_TOBAC</name>